<dbReference type="AlphaFoldDB" id="A0A0E9P909"/>
<protein>
    <submittedName>
        <fullName evidence="1">Uncharacterized protein</fullName>
    </submittedName>
</protein>
<reference evidence="1" key="1">
    <citation type="submission" date="2014-11" db="EMBL/GenBank/DDBJ databases">
        <authorList>
            <person name="Amaro Gonzalez C."/>
        </authorList>
    </citation>
    <scope>NUCLEOTIDE SEQUENCE</scope>
</reference>
<accession>A0A0E9P909</accession>
<reference evidence="1" key="2">
    <citation type="journal article" date="2015" name="Fish Shellfish Immunol.">
        <title>Early steps in the European eel (Anguilla anguilla)-Vibrio vulnificus interaction in the gills: Role of the RtxA13 toxin.</title>
        <authorList>
            <person name="Callol A."/>
            <person name="Pajuelo D."/>
            <person name="Ebbesson L."/>
            <person name="Teles M."/>
            <person name="MacKenzie S."/>
            <person name="Amaro C."/>
        </authorList>
    </citation>
    <scope>NUCLEOTIDE SEQUENCE</scope>
</reference>
<name>A0A0E9P909_ANGAN</name>
<organism evidence="1">
    <name type="scientific">Anguilla anguilla</name>
    <name type="common">European freshwater eel</name>
    <name type="synonym">Muraena anguilla</name>
    <dbReference type="NCBI Taxonomy" id="7936"/>
    <lineage>
        <taxon>Eukaryota</taxon>
        <taxon>Metazoa</taxon>
        <taxon>Chordata</taxon>
        <taxon>Craniata</taxon>
        <taxon>Vertebrata</taxon>
        <taxon>Euteleostomi</taxon>
        <taxon>Actinopterygii</taxon>
        <taxon>Neopterygii</taxon>
        <taxon>Teleostei</taxon>
        <taxon>Anguilliformes</taxon>
        <taxon>Anguillidae</taxon>
        <taxon>Anguilla</taxon>
    </lineage>
</organism>
<dbReference type="EMBL" id="GBXM01107416">
    <property type="protein sequence ID" value="JAH01161.1"/>
    <property type="molecule type" value="Transcribed_RNA"/>
</dbReference>
<proteinExistence type="predicted"/>
<evidence type="ECO:0000313" key="1">
    <source>
        <dbReference type="EMBL" id="JAH01161.1"/>
    </source>
</evidence>
<sequence length="37" mass="4518">MKHTTHHHTLSHTHHCSEVWYRFIQNGIKFNLNSVYL</sequence>